<dbReference type="OrthoDB" id="9970237at2759"/>
<evidence type="ECO:0000313" key="4">
    <source>
        <dbReference type="WBParaSite" id="BXY_0563400.1"/>
    </source>
</evidence>
<evidence type="ECO:0000313" key="3">
    <source>
        <dbReference type="Proteomes" id="UP000659654"/>
    </source>
</evidence>
<dbReference type="Proteomes" id="UP000582659">
    <property type="component" value="Unassembled WGS sequence"/>
</dbReference>
<protein>
    <submittedName>
        <fullName evidence="1">(pine wood nematode) hypothetical protein</fullName>
    </submittedName>
</protein>
<dbReference type="AlphaFoldDB" id="A0A1I7RY17"/>
<dbReference type="EMBL" id="CAJFDI010000001">
    <property type="protein sequence ID" value="CAD5209822.1"/>
    <property type="molecule type" value="Genomic_DNA"/>
</dbReference>
<dbReference type="Proteomes" id="UP000095284">
    <property type="component" value="Unplaced"/>
</dbReference>
<dbReference type="PANTHER" id="PTHR34651:SF1">
    <property type="entry name" value="SIMILAR TO ENSANGP00000021391"/>
    <property type="match status" value="1"/>
</dbReference>
<dbReference type="Pfam" id="PF15031">
    <property type="entry name" value="DUF4528"/>
    <property type="match status" value="1"/>
</dbReference>
<dbReference type="EMBL" id="CAJFCV020000001">
    <property type="protein sequence ID" value="CAG9085189.1"/>
    <property type="molecule type" value="Genomic_DNA"/>
</dbReference>
<gene>
    <name evidence="1" type="ORF">BXYJ_LOCUS1627</name>
</gene>
<dbReference type="WBParaSite" id="BXY_0563400.1">
    <property type="protein sequence ID" value="BXY_0563400.1"/>
    <property type="gene ID" value="BXY_0563400"/>
</dbReference>
<dbReference type="PANTHER" id="PTHR34651">
    <property type="entry name" value="SIMILAR TO ENSANGP00000021391"/>
    <property type="match status" value="1"/>
</dbReference>
<name>A0A1I7RY17_BURXY</name>
<organism evidence="2 4">
    <name type="scientific">Bursaphelenchus xylophilus</name>
    <name type="common">Pinewood nematode worm</name>
    <name type="synonym">Aphelenchoides xylophilus</name>
    <dbReference type="NCBI Taxonomy" id="6326"/>
    <lineage>
        <taxon>Eukaryota</taxon>
        <taxon>Metazoa</taxon>
        <taxon>Ecdysozoa</taxon>
        <taxon>Nematoda</taxon>
        <taxon>Chromadorea</taxon>
        <taxon>Rhabditida</taxon>
        <taxon>Tylenchina</taxon>
        <taxon>Tylenchomorpha</taxon>
        <taxon>Aphelenchoidea</taxon>
        <taxon>Aphelenchoididae</taxon>
        <taxon>Bursaphelenchus</taxon>
    </lineage>
</organism>
<sequence>MLITNSIVWPYRNLVNRHYLNRPLASTVISAYIRQRGHPSWTSFFLPYKFVQDNFYGEKHFNFEVDSTNYHILRIGCYPYVKYHCTQRPYQDLTAENSLYKILTALNLGVPCLLYGIAATFLIKHTDYVTLEDQKSIPIHFLILETHN</sequence>
<evidence type="ECO:0000313" key="1">
    <source>
        <dbReference type="EMBL" id="CAD5209822.1"/>
    </source>
</evidence>
<reference evidence="4" key="1">
    <citation type="submission" date="2016-11" db="UniProtKB">
        <authorList>
            <consortium name="WormBaseParasite"/>
        </authorList>
    </citation>
    <scope>IDENTIFICATION</scope>
</reference>
<dbReference type="Proteomes" id="UP000659654">
    <property type="component" value="Unassembled WGS sequence"/>
</dbReference>
<proteinExistence type="predicted"/>
<evidence type="ECO:0000313" key="2">
    <source>
        <dbReference type="Proteomes" id="UP000095284"/>
    </source>
</evidence>
<reference evidence="1" key="2">
    <citation type="submission" date="2020-09" db="EMBL/GenBank/DDBJ databases">
        <authorList>
            <person name="Kikuchi T."/>
        </authorList>
    </citation>
    <scope>NUCLEOTIDE SEQUENCE</scope>
    <source>
        <strain evidence="1">Ka4C1</strain>
    </source>
</reference>
<accession>A0A1I7RY17</accession>
<keyword evidence="3" id="KW-1185">Reference proteome</keyword>
<dbReference type="InterPro" id="IPR029245">
    <property type="entry name" value="DUF4528"/>
</dbReference>